<dbReference type="Pfam" id="PF07841">
    <property type="entry name" value="DM4_12"/>
    <property type="match status" value="1"/>
</dbReference>
<accession>A0ABD1EYJ5</accession>
<dbReference type="InterPro" id="IPR006631">
    <property type="entry name" value="DM4_12"/>
</dbReference>
<proteinExistence type="predicted"/>
<comment type="caution">
    <text evidence="2">The sequence shown here is derived from an EMBL/GenBank/DDBJ whole genome shotgun (WGS) entry which is preliminary data.</text>
</comment>
<dbReference type="PANTHER" id="PTHR21398:SF7">
    <property type="entry name" value="LP19941P"/>
    <property type="match status" value="1"/>
</dbReference>
<evidence type="ECO:0000313" key="2">
    <source>
        <dbReference type="EMBL" id="KAL1506073.1"/>
    </source>
</evidence>
<keyword evidence="3" id="KW-1185">Reference proteome</keyword>
<dbReference type="Proteomes" id="UP001566132">
    <property type="component" value="Unassembled WGS sequence"/>
</dbReference>
<feature type="chain" id="PRO_5044882679" evidence="1">
    <location>
        <begin position="23"/>
        <end position="206"/>
    </location>
</feature>
<evidence type="ECO:0000256" key="1">
    <source>
        <dbReference type="SAM" id="SignalP"/>
    </source>
</evidence>
<keyword evidence="1" id="KW-0732">Signal</keyword>
<dbReference type="SMART" id="SM00718">
    <property type="entry name" value="DM4_12"/>
    <property type="match status" value="1"/>
</dbReference>
<organism evidence="2 3">
    <name type="scientific">Hypothenemus hampei</name>
    <name type="common">Coffee berry borer</name>
    <dbReference type="NCBI Taxonomy" id="57062"/>
    <lineage>
        <taxon>Eukaryota</taxon>
        <taxon>Metazoa</taxon>
        <taxon>Ecdysozoa</taxon>
        <taxon>Arthropoda</taxon>
        <taxon>Hexapoda</taxon>
        <taxon>Insecta</taxon>
        <taxon>Pterygota</taxon>
        <taxon>Neoptera</taxon>
        <taxon>Endopterygota</taxon>
        <taxon>Coleoptera</taxon>
        <taxon>Polyphaga</taxon>
        <taxon>Cucujiformia</taxon>
        <taxon>Curculionidae</taxon>
        <taxon>Scolytinae</taxon>
        <taxon>Hypothenemus</taxon>
    </lineage>
</organism>
<evidence type="ECO:0000313" key="3">
    <source>
        <dbReference type="Proteomes" id="UP001566132"/>
    </source>
</evidence>
<dbReference type="PANTHER" id="PTHR21398">
    <property type="entry name" value="AGAP007094-PA"/>
    <property type="match status" value="1"/>
</dbReference>
<reference evidence="2 3" key="1">
    <citation type="submission" date="2024-05" db="EMBL/GenBank/DDBJ databases">
        <title>Genetic variation in Jamaican populations of the coffee berry borer (Hypothenemus hampei).</title>
        <authorList>
            <person name="Errbii M."/>
            <person name="Myrie A."/>
        </authorList>
    </citation>
    <scope>NUCLEOTIDE SEQUENCE [LARGE SCALE GENOMIC DNA]</scope>
    <source>
        <strain evidence="2">JA-Hopewell-2020-01-JO</strain>
        <tissue evidence="2">Whole body</tissue>
    </source>
</reference>
<protein>
    <submittedName>
        <fullName evidence="2">Uncharacterized protein</fullName>
    </submittedName>
</protein>
<feature type="signal peptide" evidence="1">
    <location>
        <begin position="1"/>
        <end position="22"/>
    </location>
</feature>
<sequence>MPVQKTIFIFSLCFIRFLHVHCDEPKNKLLRRKRYVVFPEGAAFSAILCLTFQMGITGEAQIFTEAINWGLIYDLPNDTKPFYDYYKAAQKRRNRRDLYGKVETVLTSMGYNGRTCVLRSLCEASDYFKLREDSLVHHILGLFFRFPTEPISWREPDEHKIYHWASLVGKEHGEDRIGKCSEIFQCPFSLIQMALGYFSDRSPFGS</sequence>
<gene>
    <name evidence="2" type="ORF">ABEB36_005504</name>
</gene>
<dbReference type="EMBL" id="JBDJPC010000004">
    <property type="protein sequence ID" value="KAL1506073.1"/>
    <property type="molecule type" value="Genomic_DNA"/>
</dbReference>
<dbReference type="AlphaFoldDB" id="A0ABD1EYJ5"/>
<name>A0ABD1EYJ5_HYPHA</name>